<dbReference type="SMART" id="SM00421">
    <property type="entry name" value="HTH_LUXR"/>
    <property type="match status" value="1"/>
</dbReference>
<dbReference type="PROSITE" id="PS00622">
    <property type="entry name" value="HTH_LUXR_1"/>
    <property type="match status" value="1"/>
</dbReference>
<accession>A0A193BUK7</accession>
<dbReference type="CDD" id="cd06170">
    <property type="entry name" value="LuxR_C_like"/>
    <property type="match status" value="1"/>
</dbReference>
<gene>
    <name evidence="3" type="ORF">SD37_09540</name>
</gene>
<dbReference type="PRINTS" id="PR00038">
    <property type="entry name" value="HTHLUXR"/>
</dbReference>
<keyword evidence="1" id="KW-0238">DNA-binding</keyword>
<dbReference type="GO" id="GO:0003677">
    <property type="term" value="F:DNA binding"/>
    <property type="evidence" value="ECO:0007669"/>
    <property type="project" value="UniProtKB-KW"/>
</dbReference>
<reference evidence="3 4" key="1">
    <citation type="journal article" date="2015" name="Genome Announc.">
        <title>Draft Genome Sequence of Norvancomycin-Producing Strain Amycolatopsis orientalis CPCC200066.</title>
        <authorList>
            <person name="Lei X."/>
            <person name="Yuan F."/>
            <person name="Shi Y."/>
            <person name="Li X."/>
            <person name="Wang L."/>
            <person name="Hong B."/>
        </authorList>
    </citation>
    <scope>NUCLEOTIDE SEQUENCE [LARGE SCALE GENOMIC DNA]</scope>
    <source>
        <strain evidence="3 4">B-37</strain>
    </source>
</reference>
<feature type="domain" description="HTH luxR-type" evidence="2">
    <location>
        <begin position="373"/>
        <end position="439"/>
    </location>
</feature>
<dbReference type="InterPro" id="IPR039420">
    <property type="entry name" value="WalR-like"/>
</dbReference>
<evidence type="ECO:0000256" key="1">
    <source>
        <dbReference type="ARBA" id="ARBA00023125"/>
    </source>
</evidence>
<proteinExistence type="predicted"/>
<dbReference type="InterPro" id="IPR000792">
    <property type="entry name" value="Tscrpt_reg_LuxR_C"/>
</dbReference>
<sequence length="439" mass="46919">MIEQAGRKTGMVDMDGSGLAGEHVRLPAELDSPWPGMPASHEGQCPAATALALLAQGVDRLRAVRWADFALDDKRCGSHPRCLWRAVTVLLCSGDLIHADAQIRKLESTCTGLSGDLIVLLRSQYARLVGDPTEGRKIIKAVLAAEPSAFIRQLAIPFLVATYVATDDAEEAYALLSEVNFDEIIADSTFTLPLNLVVRGSVYLALANYDSGPDELRLERLKQATVDLLESMHYPGAELSANFAVMHRCGLAALAAARVGLGELASGLAEQEKASAMAWGSPSAVGWALFVCAMTENSSATVDALADAVDLLEVAYSRVELAAAGYQAGLKSADAKDGSSARRDFERVVEWAEKTGNATLIKKAKDALSGATSSGLAHQLTAQEGKIAQLARTGYTNKQIAEKLCLTIRTVEFHLSNVYRKLGVSGRRELKNAKAYDSL</sequence>
<dbReference type="KEGG" id="aori:SD37_09540"/>
<dbReference type="GO" id="GO:0006355">
    <property type="term" value="P:regulation of DNA-templated transcription"/>
    <property type="evidence" value="ECO:0007669"/>
    <property type="project" value="InterPro"/>
</dbReference>
<dbReference type="Pfam" id="PF00196">
    <property type="entry name" value="GerE"/>
    <property type="match status" value="1"/>
</dbReference>
<dbReference type="Gene3D" id="1.10.10.10">
    <property type="entry name" value="Winged helix-like DNA-binding domain superfamily/Winged helix DNA-binding domain"/>
    <property type="match status" value="1"/>
</dbReference>
<dbReference type="EMBL" id="CP016174">
    <property type="protein sequence ID" value="ANN15863.1"/>
    <property type="molecule type" value="Genomic_DNA"/>
</dbReference>
<dbReference type="InterPro" id="IPR036388">
    <property type="entry name" value="WH-like_DNA-bd_sf"/>
</dbReference>
<dbReference type="SUPFAM" id="SSF46894">
    <property type="entry name" value="C-terminal effector domain of the bipartite response regulators"/>
    <property type="match status" value="1"/>
</dbReference>
<keyword evidence="4" id="KW-1185">Reference proteome</keyword>
<dbReference type="AlphaFoldDB" id="A0A193BUK7"/>
<evidence type="ECO:0000259" key="2">
    <source>
        <dbReference type="PROSITE" id="PS50043"/>
    </source>
</evidence>
<dbReference type="Proteomes" id="UP000093695">
    <property type="component" value="Chromosome"/>
</dbReference>
<name>A0A193BUK7_AMYOR</name>
<evidence type="ECO:0000313" key="4">
    <source>
        <dbReference type="Proteomes" id="UP000093695"/>
    </source>
</evidence>
<dbReference type="RefSeq" id="WP_052675030.1">
    <property type="nucleotide sequence ID" value="NZ_CP016174.1"/>
</dbReference>
<dbReference type="PANTHER" id="PTHR43214:SF43">
    <property type="entry name" value="TWO-COMPONENT RESPONSE REGULATOR"/>
    <property type="match status" value="1"/>
</dbReference>
<protein>
    <recommendedName>
        <fullName evidence="2">HTH luxR-type domain-containing protein</fullName>
    </recommendedName>
</protein>
<dbReference type="PANTHER" id="PTHR43214">
    <property type="entry name" value="TWO-COMPONENT RESPONSE REGULATOR"/>
    <property type="match status" value="1"/>
</dbReference>
<dbReference type="PROSITE" id="PS50043">
    <property type="entry name" value="HTH_LUXR_2"/>
    <property type="match status" value="1"/>
</dbReference>
<dbReference type="STRING" id="31958.SD37_09540"/>
<evidence type="ECO:0000313" key="3">
    <source>
        <dbReference type="EMBL" id="ANN15863.1"/>
    </source>
</evidence>
<organism evidence="3 4">
    <name type="scientific">Amycolatopsis orientalis</name>
    <name type="common">Nocardia orientalis</name>
    <dbReference type="NCBI Taxonomy" id="31958"/>
    <lineage>
        <taxon>Bacteria</taxon>
        <taxon>Bacillati</taxon>
        <taxon>Actinomycetota</taxon>
        <taxon>Actinomycetes</taxon>
        <taxon>Pseudonocardiales</taxon>
        <taxon>Pseudonocardiaceae</taxon>
        <taxon>Amycolatopsis</taxon>
    </lineage>
</organism>
<dbReference type="InterPro" id="IPR016032">
    <property type="entry name" value="Sig_transdc_resp-reg_C-effctor"/>
</dbReference>